<comment type="caution">
    <text evidence="3">The sequence shown here is derived from an EMBL/GenBank/DDBJ whole genome shotgun (WGS) entry which is preliminary data.</text>
</comment>
<gene>
    <name evidence="3" type="ORF">F8M49_08135</name>
</gene>
<proteinExistence type="predicted"/>
<evidence type="ECO:0000259" key="2">
    <source>
        <dbReference type="Pfam" id="PF02899"/>
    </source>
</evidence>
<keyword evidence="4" id="KW-1185">Reference proteome</keyword>
<accession>A0ABU3WN58</accession>
<dbReference type="InterPro" id="IPR010998">
    <property type="entry name" value="Integrase_recombinase_N"/>
</dbReference>
<organism evidence="3 4">
    <name type="scientific">Rhodococcus zopfii</name>
    <dbReference type="NCBI Taxonomy" id="43772"/>
    <lineage>
        <taxon>Bacteria</taxon>
        <taxon>Bacillati</taxon>
        <taxon>Actinomycetota</taxon>
        <taxon>Actinomycetes</taxon>
        <taxon>Mycobacteriales</taxon>
        <taxon>Nocardiaceae</taxon>
        <taxon>Rhodococcus</taxon>
    </lineage>
</organism>
<name>A0ABU3WN58_9NOCA</name>
<evidence type="ECO:0000313" key="3">
    <source>
        <dbReference type="EMBL" id="MDV2475386.1"/>
    </source>
</evidence>
<dbReference type="InterPro" id="IPR004107">
    <property type="entry name" value="Integrase_SAM-like_N"/>
</dbReference>
<dbReference type="Pfam" id="PF02899">
    <property type="entry name" value="Phage_int_SAM_1"/>
    <property type="match status" value="1"/>
</dbReference>
<sequence>MVDPAATVTRGGPRTNVFLAHLTVIERSPTTVHSYAFDLRDYFRFLGEHQIDWTAVTHDRDEQMSPLPIATRRCSAWIRRTFDPSPGTPAQRAWARAAASW</sequence>
<dbReference type="Proteomes" id="UP001275440">
    <property type="component" value="Unassembled WGS sequence"/>
</dbReference>
<feature type="domain" description="Integrase SAM-like N-terminal" evidence="2">
    <location>
        <begin position="18"/>
        <end position="59"/>
    </location>
</feature>
<dbReference type="Gene3D" id="1.10.150.130">
    <property type="match status" value="1"/>
</dbReference>
<evidence type="ECO:0000256" key="1">
    <source>
        <dbReference type="ARBA" id="ARBA00023125"/>
    </source>
</evidence>
<evidence type="ECO:0000313" key="4">
    <source>
        <dbReference type="Proteomes" id="UP001275440"/>
    </source>
</evidence>
<dbReference type="EMBL" id="WBMO01000001">
    <property type="protein sequence ID" value="MDV2475386.1"/>
    <property type="molecule type" value="Genomic_DNA"/>
</dbReference>
<keyword evidence="1" id="KW-0238">DNA-binding</keyword>
<protein>
    <recommendedName>
        <fullName evidence="2">Integrase SAM-like N-terminal domain-containing protein</fullName>
    </recommendedName>
</protein>
<reference evidence="3 4" key="1">
    <citation type="submission" date="2019-10" db="EMBL/GenBank/DDBJ databases">
        <title>Draft Genome Assembly of Rhodococcus zopfii DSM44189.</title>
        <authorList>
            <person name="Sutton J.M."/>
            <person name="Akob D.M."/>
            <person name="Bushman T.J."/>
        </authorList>
    </citation>
    <scope>NUCLEOTIDE SEQUENCE [LARGE SCALE GENOMIC DNA]</scope>
    <source>
        <strain evidence="3 4">DSM 44189</strain>
    </source>
</reference>